<dbReference type="KEGG" id="sbu:SpiBuddy_0817"/>
<feature type="transmembrane region" description="Helical" evidence="1">
    <location>
        <begin position="7"/>
        <end position="27"/>
    </location>
</feature>
<reference evidence="3" key="1">
    <citation type="submission" date="2011-02" db="EMBL/GenBank/DDBJ databases">
        <title>Complete sequence of Spirochaeta sp. Buddy.</title>
        <authorList>
            <person name="Lucas S."/>
            <person name="Copeland A."/>
            <person name="Lapidus A."/>
            <person name="Cheng J.-F."/>
            <person name="Goodwin L."/>
            <person name="Pitluck S."/>
            <person name="Zeytun A."/>
            <person name="Detter J.C."/>
            <person name="Han C."/>
            <person name="Tapia R."/>
            <person name="Land M."/>
            <person name="Hauser L."/>
            <person name="Kyrpides N."/>
            <person name="Ivanova N."/>
            <person name="Mikhailova N."/>
            <person name="Pagani I."/>
            <person name="Ritalahti K.M."/>
            <person name="Loeffler F.E."/>
            <person name="Woyke T."/>
        </authorList>
    </citation>
    <scope>NUCLEOTIDE SEQUENCE [LARGE SCALE GENOMIC DNA]</scope>
    <source>
        <strain evidence="3">ATCC BAA-1886 / DSM 22777 / Buddy</strain>
    </source>
</reference>
<dbReference type="EMBL" id="CP002541">
    <property type="protein sequence ID" value="ADY12644.1"/>
    <property type="molecule type" value="Genomic_DNA"/>
</dbReference>
<organism evidence="2 3">
    <name type="scientific">Sphaerochaeta globosa (strain ATCC BAA-1886 / DSM 22777 / Buddy)</name>
    <name type="common">Spirochaeta sp. (strain Buddy)</name>
    <dbReference type="NCBI Taxonomy" id="158189"/>
    <lineage>
        <taxon>Bacteria</taxon>
        <taxon>Pseudomonadati</taxon>
        <taxon>Spirochaetota</taxon>
        <taxon>Spirochaetia</taxon>
        <taxon>Spirochaetales</taxon>
        <taxon>Sphaerochaetaceae</taxon>
        <taxon>Sphaerochaeta</taxon>
    </lineage>
</organism>
<keyword evidence="1" id="KW-1133">Transmembrane helix</keyword>
<gene>
    <name evidence="2" type="ordered locus">SpiBuddy_0817</name>
</gene>
<evidence type="ECO:0000256" key="1">
    <source>
        <dbReference type="SAM" id="Phobius"/>
    </source>
</evidence>
<dbReference type="AlphaFoldDB" id="F0RUZ3"/>
<protein>
    <submittedName>
        <fullName evidence="2">Uncharacterized protein</fullName>
    </submittedName>
</protein>
<dbReference type="Proteomes" id="UP000008466">
    <property type="component" value="Chromosome"/>
</dbReference>
<dbReference type="OrthoDB" id="371249at2"/>
<sequence length="397" mass="43278">MSKAVRINVLVITVVVTLFVFLGLWFMRPGVPNEILEQARQRQTVPLMEVQPPVKKPAVQEVSNTQALAKELLPTLKQELEGSLTASIRSQLLSDQALVDQLSKSVEGLLTASLQTQLEASLSSFRLEMQSATMSELQALNDRLQTEAIAYGSKIQSDVSQQLGTNKAELLGLLPQLVDAKIPQVVEQVVAQLEANKDSYLAIMRESLTPSLQEADLLALYDSYRDQIVLDLVPQLLDGIEETVKTEVDAYVSAMPLVRVPAAPTVSSPSVKVVAEPEPMPIEVVVAQPSVIQAEPVEPVAVPAQPMVVQPKTEPVAVTALPVAEPTSPLAPMVPKTIQPVVKVEAPPVPKQGQPVITVPTFEEKTTVVFLEPEEYELKRQEIRTKAIEDVLKRIAP</sequence>
<keyword evidence="1" id="KW-0472">Membrane</keyword>
<keyword evidence="1" id="KW-0812">Transmembrane</keyword>
<accession>F0RUZ3</accession>
<dbReference type="HOGENOM" id="CLU_670662_0_0_12"/>
<evidence type="ECO:0000313" key="3">
    <source>
        <dbReference type="Proteomes" id="UP000008466"/>
    </source>
</evidence>
<evidence type="ECO:0000313" key="2">
    <source>
        <dbReference type="EMBL" id="ADY12644.1"/>
    </source>
</evidence>
<proteinExistence type="predicted"/>
<dbReference type="STRING" id="158189.SpiBuddy_0817"/>
<name>F0RUZ3_SPHGB</name>
<keyword evidence="3" id="KW-1185">Reference proteome</keyword>
<dbReference type="RefSeq" id="WP_013606497.1">
    <property type="nucleotide sequence ID" value="NC_015152.1"/>
</dbReference>